<dbReference type="Proteomes" id="UP000325161">
    <property type="component" value="Chromosome"/>
</dbReference>
<gene>
    <name evidence="6" type="ORF">FXN63_04455</name>
</gene>
<dbReference type="AlphaFoldDB" id="A0A5C0AWB9"/>
<dbReference type="InterPro" id="IPR029063">
    <property type="entry name" value="SAM-dependent_MTases_sf"/>
</dbReference>
<dbReference type="NCBIfam" id="NF037959">
    <property type="entry name" value="MFS_SpdSyn"/>
    <property type="match status" value="1"/>
</dbReference>
<dbReference type="OrthoDB" id="117774at2"/>
<dbReference type="SUPFAM" id="SSF53335">
    <property type="entry name" value="S-adenosyl-L-methionine-dependent methyltransferases"/>
    <property type="match status" value="1"/>
</dbReference>
<evidence type="ECO:0000256" key="3">
    <source>
        <dbReference type="ARBA" id="ARBA00023115"/>
    </source>
</evidence>
<evidence type="ECO:0000256" key="4">
    <source>
        <dbReference type="PROSITE-ProRule" id="PRU00354"/>
    </source>
</evidence>
<evidence type="ECO:0000313" key="7">
    <source>
        <dbReference type="Proteomes" id="UP000325161"/>
    </source>
</evidence>
<dbReference type="GO" id="GO:0016740">
    <property type="term" value="F:transferase activity"/>
    <property type="evidence" value="ECO:0007669"/>
    <property type="project" value="UniProtKB-UniRule"/>
</dbReference>
<keyword evidence="7" id="KW-1185">Reference proteome</keyword>
<dbReference type="KEGG" id="pacr:FXN63_04455"/>
<dbReference type="GO" id="GO:0006596">
    <property type="term" value="P:polyamine biosynthetic process"/>
    <property type="evidence" value="ECO:0007669"/>
    <property type="project" value="UniProtKB-UniRule"/>
</dbReference>
<evidence type="ECO:0000256" key="1">
    <source>
        <dbReference type="ARBA" id="ARBA00007867"/>
    </source>
</evidence>
<dbReference type="PANTHER" id="PTHR43317:SF11">
    <property type="entry name" value="POLYAMINE AMINOPROPYLTRANSFERASE 2"/>
    <property type="match status" value="1"/>
</dbReference>
<evidence type="ECO:0000259" key="5">
    <source>
        <dbReference type="PROSITE" id="PS51006"/>
    </source>
</evidence>
<evidence type="ECO:0000256" key="2">
    <source>
        <dbReference type="ARBA" id="ARBA00022679"/>
    </source>
</evidence>
<keyword evidence="2 4" id="KW-0808">Transferase</keyword>
<dbReference type="RefSeq" id="WP_148813218.1">
    <property type="nucleotide sequence ID" value="NZ_CP043046.1"/>
</dbReference>
<dbReference type="InterPro" id="IPR030374">
    <property type="entry name" value="PABS"/>
</dbReference>
<dbReference type="Gene3D" id="3.40.50.150">
    <property type="entry name" value="Vaccinia Virus protein VP39"/>
    <property type="match status" value="1"/>
</dbReference>
<organism evidence="6 7">
    <name type="scientific">Pigmentiphaga aceris</name>
    <dbReference type="NCBI Taxonomy" id="1940612"/>
    <lineage>
        <taxon>Bacteria</taxon>
        <taxon>Pseudomonadati</taxon>
        <taxon>Pseudomonadota</taxon>
        <taxon>Betaproteobacteria</taxon>
        <taxon>Burkholderiales</taxon>
        <taxon>Alcaligenaceae</taxon>
        <taxon>Pigmentiphaga</taxon>
    </lineage>
</organism>
<accession>A0A5C0AWB9</accession>
<dbReference type="Pfam" id="PF01564">
    <property type="entry name" value="Spermine_synth"/>
    <property type="match status" value="1"/>
</dbReference>
<keyword evidence="3 4" id="KW-0620">Polyamine biosynthesis</keyword>
<reference evidence="6 7" key="1">
    <citation type="submission" date="2019-08" db="EMBL/GenBank/DDBJ databases">
        <title>Amphibian skin-associated Pigmentiphaga: genome sequence and occurrence across geography and hosts.</title>
        <authorList>
            <person name="Bletz M.C."/>
            <person name="Bunk B."/>
            <person name="Sproeer C."/>
            <person name="Biwer P."/>
            <person name="Reiter S."/>
            <person name="Rabemananjara F.C.E."/>
            <person name="Schulz S."/>
            <person name="Overmann J."/>
            <person name="Vences M."/>
        </authorList>
    </citation>
    <scope>NUCLEOTIDE SEQUENCE [LARGE SCALE GENOMIC DNA]</scope>
    <source>
        <strain evidence="6 7">Mada1488</strain>
    </source>
</reference>
<sequence length="249" mass="27884">MPAKSAPPLLVPPVVEDIQGNRILHFSAPEMQSRMNLLQPDALDLEYTRMMMAFLMFNATPERIAMIGLGGGSLPKFCYRYLPKAQIEVVEINPGVIALRDEFKVPKDDARFAILEADGAQFVTERQDHADVLLVDGFDRKGVPAQLSSQDFYDACYDYLREGGIMVVNLHLSDPQQGEFVNRIRESFGSSVFEVLDDDLTNSIVFACKGDRFDSLGDGATRRPDTLSKDAWRQLMPTFRVVAATMTLR</sequence>
<dbReference type="PANTHER" id="PTHR43317">
    <property type="entry name" value="THERMOSPERMINE SYNTHASE ACAULIS5"/>
    <property type="match status" value="1"/>
</dbReference>
<dbReference type="EMBL" id="CP043046">
    <property type="protein sequence ID" value="QEI05170.1"/>
    <property type="molecule type" value="Genomic_DNA"/>
</dbReference>
<feature type="domain" description="PABS" evidence="5">
    <location>
        <begin position="1"/>
        <end position="216"/>
    </location>
</feature>
<feature type="active site" description="Proton acceptor" evidence="4">
    <location>
        <position position="136"/>
    </location>
</feature>
<evidence type="ECO:0000313" key="6">
    <source>
        <dbReference type="EMBL" id="QEI05170.1"/>
    </source>
</evidence>
<comment type="similarity">
    <text evidence="1">Belongs to the spermidine/spermine synthase family.</text>
</comment>
<proteinExistence type="inferred from homology"/>
<protein>
    <submittedName>
        <fullName evidence="6">Spermidine synthase</fullName>
    </submittedName>
</protein>
<dbReference type="PROSITE" id="PS51006">
    <property type="entry name" value="PABS_2"/>
    <property type="match status" value="1"/>
</dbReference>
<name>A0A5C0AWB9_9BURK</name>